<feature type="transmembrane region" description="Helical" evidence="1">
    <location>
        <begin position="140"/>
        <end position="160"/>
    </location>
</feature>
<evidence type="ECO:0000313" key="2">
    <source>
        <dbReference type="EMBL" id="CAF4362780.1"/>
    </source>
</evidence>
<dbReference type="Proteomes" id="UP000663881">
    <property type="component" value="Unassembled WGS sequence"/>
</dbReference>
<proteinExistence type="predicted"/>
<keyword evidence="1" id="KW-1133">Transmembrane helix</keyword>
<comment type="caution">
    <text evidence="2">The sequence shown here is derived from an EMBL/GenBank/DDBJ whole genome shotgun (WGS) entry which is preliminary data.</text>
</comment>
<name>A0A820LV21_9BILA</name>
<evidence type="ECO:0000256" key="1">
    <source>
        <dbReference type="SAM" id="Phobius"/>
    </source>
</evidence>
<keyword evidence="1" id="KW-0472">Membrane</keyword>
<feature type="non-terminal residue" evidence="2">
    <location>
        <position position="188"/>
    </location>
</feature>
<keyword evidence="1" id="KW-0812">Transmembrane</keyword>
<gene>
    <name evidence="2" type="ORF">OKA104_LOCUS49416</name>
</gene>
<dbReference type="EMBL" id="CAJOAY010023036">
    <property type="protein sequence ID" value="CAF4362780.1"/>
    <property type="molecule type" value="Genomic_DNA"/>
</dbReference>
<sequence>MIKNKLIDKFLPDLISLYRNNEHDLSIFFSSYSSEYTHICASILMQFSSLDILPNQLNKNPTKDFLSNEFDQIEFQWSQLKLLNSNKEHEEKDIQLDFYSKTNTCELNLNIFKQIIEIYGKNVRFIQQLKDKHLGERSKLILHYAFLGIHILNILQLYFINSTHNDEQIIRFIESIQILFNELTDETI</sequence>
<protein>
    <submittedName>
        <fullName evidence="2">Uncharacterized protein</fullName>
    </submittedName>
</protein>
<accession>A0A820LV21</accession>
<reference evidence="2" key="1">
    <citation type="submission" date="2021-02" db="EMBL/GenBank/DDBJ databases">
        <authorList>
            <person name="Nowell W R."/>
        </authorList>
    </citation>
    <scope>NUCLEOTIDE SEQUENCE</scope>
</reference>
<evidence type="ECO:0000313" key="3">
    <source>
        <dbReference type="Proteomes" id="UP000663881"/>
    </source>
</evidence>
<dbReference type="AlphaFoldDB" id="A0A820LV21"/>
<organism evidence="2 3">
    <name type="scientific">Adineta steineri</name>
    <dbReference type="NCBI Taxonomy" id="433720"/>
    <lineage>
        <taxon>Eukaryota</taxon>
        <taxon>Metazoa</taxon>
        <taxon>Spiralia</taxon>
        <taxon>Gnathifera</taxon>
        <taxon>Rotifera</taxon>
        <taxon>Eurotatoria</taxon>
        <taxon>Bdelloidea</taxon>
        <taxon>Adinetida</taxon>
        <taxon>Adinetidae</taxon>
        <taxon>Adineta</taxon>
    </lineage>
</organism>